<dbReference type="EMBL" id="FOKA01000001">
    <property type="protein sequence ID" value="SFA72295.1"/>
    <property type="molecule type" value="Genomic_DNA"/>
</dbReference>
<sequence>MHPEQLIALARAEHAERVARSQVARLRQEQVRRQAAARAAERRTADEAGAGLDHDELARFLAEHAGSAPATAGLARL</sequence>
<gene>
    <name evidence="1" type="ORF">SAMN05421867_101218</name>
</gene>
<evidence type="ECO:0000313" key="1">
    <source>
        <dbReference type="EMBL" id="SFA72295.1"/>
    </source>
</evidence>
<name>A0A1I0V7J1_9CELL</name>
<keyword evidence="2" id="KW-1185">Reference proteome</keyword>
<reference evidence="1 2" key="1">
    <citation type="submission" date="2016-10" db="EMBL/GenBank/DDBJ databases">
        <authorList>
            <person name="de Groot N.N."/>
        </authorList>
    </citation>
    <scope>NUCLEOTIDE SEQUENCE [LARGE SCALE GENOMIC DNA]</scope>
    <source>
        <strain evidence="1 2">CGMCC 4.6945</strain>
    </source>
</reference>
<evidence type="ECO:0000313" key="2">
    <source>
        <dbReference type="Proteomes" id="UP000199012"/>
    </source>
</evidence>
<organism evidence="1 2">
    <name type="scientific">Cellulomonas marina</name>
    <dbReference type="NCBI Taxonomy" id="988821"/>
    <lineage>
        <taxon>Bacteria</taxon>
        <taxon>Bacillati</taxon>
        <taxon>Actinomycetota</taxon>
        <taxon>Actinomycetes</taxon>
        <taxon>Micrococcales</taxon>
        <taxon>Cellulomonadaceae</taxon>
        <taxon>Cellulomonas</taxon>
    </lineage>
</organism>
<proteinExistence type="predicted"/>
<accession>A0A1I0V7J1</accession>
<dbReference type="AlphaFoldDB" id="A0A1I0V7J1"/>
<dbReference type="RefSeq" id="WP_090029931.1">
    <property type="nucleotide sequence ID" value="NZ_BONM01000005.1"/>
</dbReference>
<dbReference type="Proteomes" id="UP000199012">
    <property type="component" value="Unassembled WGS sequence"/>
</dbReference>
<protein>
    <submittedName>
        <fullName evidence="1">Uncharacterized protein</fullName>
    </submittedName>
</protein>